<feature type="non-terminal residue" evidence="8">
    <location>
        <position position="1"/>
    </location>
</feature>
<dbReference type="PROSITE" id="PS51198">
    <property type="entry name" value="UVRD_HELICASE_ATP_BIND"/>
    <property type="match status" value="1"/>
</dbReference>
<dbReference type="InterPro" id="IPR013986">
    <property type="entry name" value="DExx_box_DNA_helicase_dom_sf"/>
</dbReference>
<keyword evidence="2" id="KW-0378">Hydrolase</keyword>
<protein>
    <recommendedName>
        <fullName evidence="7">UvrD-like helicase ATP-binding domain-containing protein</fullName>
    </recommendedName>
</protein>
<dbReference type="GO" id="GO:0005829">
    <property type="term" value="C:cytosol"/>
    <property type="evidence" value="ECO:0007669"/>
    <property type="project" value="TreeGrafter"/>
</dbReference>
<dbReference type="GO" id="GO:0003677">
    <property type="term" value="F:DNA binding"/>
    <property type="evidence" value="ECO:0007669"/>
    <property type="project" value="UniProtKB-KW"/>
</dbReference>
<dbReference type="GO" id="GO:0005524">
    <property type="term" value="F:ATP binding"/>
    <property type="evidence" value="ECO:0007669"/>
    <property type="project" value="UniProtKB-KW"/>
</dbReference>
<keyword evidence="6" id="KW-0413">Isomerase</keyword>
<evidence type="ECO:0000313" key="8">
    <source>
        <dbReference type="EMBL" id="SVE46117.1"/>
    </source>
</evidence>
<dbReference type="Pfam" id="PF00580">
    <property type="entry name" value="UvrD-helicase"/>
    <property type="match status" value="1"/>
</dbReference>
<organism evidence="8">
    <name type="scientific">marine metagenome</name>
    <dbReference type="NCBI Taxonomy" id="408172"/>
    <lineage>
        <taxon>unclassified sequences</taxon>
        <taxon>metagenomes</taxon>
        <taxon>ecological metagenomes</taxon>
    </lineage>
</organism>
<keyword evidence="5" id="KW-0238">DNA-binding</keyword>
<proteinExistence type="predicted"/>
<dbReference type="CDD" id="cd17932">
    <property type="entry name" value="DEXQc_UvrD"/>
    <property type="match status" value="1"/>
</dbReference>
<gene>
    <name evidence="8" type="ORF">METZ01_LOCUS498971</name>
</gene>
<keyword evidence="1" id="KW-0547">Nucleotide-binding</keyword>
<keyword evidence="4" id="KW-0067">ATP-binding</keyword>
<dbReference type="GO" id="GO:0043138">
    <property type="term" value="F:3'-5' DNA helicase activity"/>
    <property type="evidence" value="ECO:0007669"/>
    <property type="project" value="TreeGrafter"/>
</dbReference>
<dbReference type="PANTHER" id="PTHR11070:SF2">
    <property type="entry name" value="ATP-DEPENDENT DNA HELICASE SRS2"/>
    <property type="match status" value="1"/>
</dbReference>
<dbReference type="AlphaFoldDB" id="A0A383DNP5"/>
<evidence type="ECO:0000256" key="5">
    <source>
        <dbReference type="ARBA" id="ARBA00023125"/>
    </source>
</evidence>
<evidence type="ECO:0000256" key="4">
    <source>
        <dbReference type="ARBA" id="ARBA00022840"/>
    </source>
</evidence>
<sequence>PIKFLPNIGTFHSFCAYLIRENHNILNLDKNFAIYDSYDQTAVIKRTLDELNLDNKLYKPRVVLSIISGAKSKIQNPETYQKNISTAYAKNIYEIYKIYQQKLIQSNALDFDDLLMKTFEMLNSNQEISNLYQEKYKYLLIDEFQDTNLIQYSIAKSIANKTNNIFVVGDPDQSIYSWRNADITNILNFKSDYNKSKIIYLNKNYRSSQNIIDASQAVISENATNYSRQITAIN</sequence>
<evidence type="ECO:0000256" key="6">
    <source>
        <dbReference type="ARBA" id="ARBA00023235"/>
    </source>
</evidence>
<dbReference type="Gene3D" id="3.40.50.300">
    <property type="entry name" value="P-loop containing nucleotide triphosphate hydrolases"/>
    <property type="match status" value="1"/>
</dbReference>
<dbReference type="GO" id="GO:0016787">
    <property type="term" value="F:hydrolase activity"/>
    <property type="evidence" value="ECO:0007669"/>
    <property type="project" value="UniProtKB-KW"/>
</dbReference>
<name>A0A383DNP5_9ZZZZ</name>
<feature type="non-terminal residue" evidence="8">
    <location>
        <position position="234"/>
    </location>
</feature>
<dbReference type="EMBL" id="UINC01218896">
    <property type="protein sequence ID" value="SVE46117.1"/>
    <property type="molecule type" value="Genomic_DNA"/>
</dbReference>
<dbReference type="InterPro" id="IPR000212">
    <property type="entry name" value="DNA_helicase_UvrD/REP"/>
</dbReference>
<dbReference type="SUPFAM" id="SSF52540">
    <property type="entry name" value="P-loop containing nucleoside triphosphate hydrolases"/>
    <property type="match status" value="1"/>
</dbReference>
<dbReference type="Gene3D" id="1.10.10.160">
    <property type="match status" value="1"/>
</dbReference>
<dbReference type="GO" id="GO:0033202">
    <property type="term" value="C:DNA helicase complex"/>
    <property type="evidence" value="ECO:0007669"/>
    <property type="project" value="TreeGrafter"/>
</dbReference>
<accession>A0A383DNP5</accession>
<evidence type="ECO:0000256" key="3">
    <source>
        <dbReference type="ARBA" id="ARBA00022806"/>
    </source>
</evidence>
<dbReference type="PANTHER" id="PTHR11070">
    <property type="entry name" value="UVRD / RECB / PCRA DNA HELICASE FAMILY MEMBER"/>
    <property type="match status" value="1"/>
</dbReference>
<evidence type="ECO:0000259" key="7">
    <source>
        <dbReference type="PROSITE" id="PS51198"/>
    </source>
</evidence>
<reference evidence="8" key="1">
    <citation type="submission" date="2018-05" db="EMBL/GenBank/DDBJ databases">
        <authorList>
            <person name="Lanie J.A."/>
            <person name="Ng W.-L."/>
            <person name="Kazmierczak K.M."/>
            <person name="Andrzejewski T.M."/>
            <person name="Davidsen T.M."/>
            <person name="Wayne K.J."/>
            <person name="Tettelin H."/>
            <person name="Glass J.I."/>
            <person name="Rusch D."/>
            <person name="Podicherti R."/>
            <person name="Tsui H.-C.T."/>
            <person name="Winkler M.E."/>
        </authorList>
    </citation>
    <scope>NUCLEOTIDE SEQUENCE</scope>
</reference>
<dbReference type="InterPro" id="IPR014016">
    <property type="entry name" value="UvrD-like_ATP-bd"/>
</dbReference>
<evidence type="ECO:0000256" key="1">
    <source>
        <dbReference type="ARBA" id="ARBA00022741"/>
    </source>
</evidence>
<evidence type="ECO:0000256" key="2">
    <source>
        <dbReference type="ARBA" id="ARBA00022801"/>
    </source>
</evidence>
<feature type="domain" description="UvrD-like helicase ATP-binding" evidence="7">
    <location>
        <begin position="1"/>
        <end position="208"/>
    </location>
</feature>
<keyword evidence="3" id="KW-0347">Helicase</keyword>
<dbReference type="InterPro" id="IPR027417">
    <property type="entry name" value="P-loop_NTPase"/>
</dbReference>
<dbReference type="GO" id="GO:0000725">
    <property type="term" value="P:recombinational repair"/>
    <property type="evidence" value="ECO:0007669"/>
    <property type="project" value="TreeGrafter"/>
</dbReference>
<dbReference type="FunFam" id="1.10.10.160:FF:000001">
    <property type="entry name" value="ATP-dependent DNA helicase"/>
    <property type="match status" value="1"/>
</dbReference>